<accession>A0A6L2N760</accession>
<gene>
    <name evidence="2" type="ORF">Tci_052930</name>
</gene>
<evidence type="ECO:0000313" key="2">
    <source>
        <dbReference type="EMBL" id="GEU80952.1"/>
    </source>
</evidence>
<dbReference type="EMBL" id="BKCJ010008178">
    <property type="protein sequence ID" value="GEU80952.1"/>
    <property type="molecule type" value="Genomic_DNA"/>
</dbReference>
<feature type="region of interest" description="Disordered" evidence="1">
    <location>
        <begin position="140"/>
        <end position="199"/>
    </location>
</feature>
<feature type="non-terminal residue" evidence="2">
    <location>
        <position position="1"/>
    </location>
</feature>
<sequence>LKDDDRDFIFLTDDEDCKDASKYGTEFGDLSYDYRRNDPRVEVSISYISMKCRRHFFAYFFTDLNEGGLDMLVYGTLLVIIGLSHLETLEEYFINISVSKITRRIRSGGKLSIFVQEIPHESPQSVIVESYNNSPAYQLQEEREEEGMPKLKKETGQEDSYHHTLITNRRSKGHVDCDHDEDVDHDDGDDELEMDSGEETKIVSEHEMETLPMMSETDMITIGATR</sequence>
<protein>
    <submittedName>
        <fullName evidence="2">Uncharacterized protein</fullName>
    </submittedName>
</protein>
<comment type="caution">
    <text evidence="2">The sequence shown here is derived from an EMBL/GenBank/DDBJ whole genome shotgun (WGS) entry which is preliminary data.</text>
</comment>
<reference evidence="2" key="1">
    <citation type="journal article" date="2019" name="Sci. Rep.">
        <title>Draft genome of Tanacetum cinerariifolium, the natural source of mosquito coil.</title>
        <authorList>
            <person name="Yamashiro T."/>
            <person name="Shiraishi A."/>
            <person name="Satake H."/>
            <person name="Nakayama K."/>
        </authorList>
    </citation>
    <scope>NUCLEOTIDE SEQUENCE</scope>
</reference>
<proteinExistence type="predicted"/>
<evidence type="ECO:0000256" key="1">
    <source>
        <dbReference type="SAM" id="MobiDB-lite"/>
    </source>
</evidence>
<organism evidence="2">
    <name type="scientific">Tanacetum cinerariifolium</name>
    <name type="common">Dalmatian daisy</name>
    <name type="synonym">Chrysanthemum cinerariifolium</name>
    <dbReference type="NCBI Taxonomy" id="118510"/>
    <lineage>
        <taxon>Eukaryota</taxon>
        <taxon>Viridiplantae</taxon>
        <taxon>Streptophyta</taxon>
        <taxon>Embryophyta</taxon>
        <taxon>Tracheophyta</taxon>
        <taxon>Spermatophyta</taxon>
        <taxon>Magnoliopsida</taxon>
        <taxon>eudicotyledons</taxon>
        <taxon>Gunneridae</taxon>
        <taxon>Pentapetalae</taxon>
        <taxon>asterids</taxon>
        <taxon>campanulids</taxon>
        <taxon>Asterales</taxon>
        <taxon>Asteraceae</taxon>
        <taxon>Asteroideae</taxon>
        <taxon>Anthemideae</taxon>
        <taxon>Anthemidinae</taxon>
        <taxon>Tanacetum</taxon>
    </lineage>
</organism>
<dbReference type="AlphaFoldDB" id="A0A6L2N760"/>
<name>A0A6L2N760_TANCI</name>
<feature type="compositionally biased region" description="Basic and acidic residues" evidence="1">
    <location>
        <begin position="146"/>
        <end position="162"/>
    </location>
</feature>
<feature type="compositionally biased region" description="Acidic residues" evidence="1">
    <location>
        <begin position="178"/>
        <end position="197"/>
    </location>
</feature>